<feature type="domain" description="IgGFc-binding protein N-terminal" evidence="1">
    <location>
        <begin position="4"/>
        <end position="170"/>
    </location>
</feature>
<dbReference type="Proteomes" id="UP000007110">
    <property type="component" value="Unassembled WGS sequence"/>
</dbReference>
<protein>
    <recommendedName>
        <fullName evidence="1">IgGFc-binding protein N-terminal domain-containing protein</fullName>
    </recommendedName>
</protein>
<reference evidence="2" key="2">
    <citation type="submission" date="2021-01" db="UniProtKB">
        <authorList>
            <consortium name="EnsemblMetazoa"/>
        </authorList>
    </citation>
    <scope>IDENTIFICATION</scope>
</reference>
<dbReference type="PANTHER" id="PTHR46534:SF1">
    <property type="entry name" value="IGGFC-BINDING PROTEIN N-TERMINAL DOMAIN-CONTAINING PROTEIN"/>
    <property type="match status" value="1"/>
</dbReference>
<dbReference type="InParanoid" id="A0A7M7PJI6"/>
<dbReference type="OrthoDB" id="10005154at2759"/>
<evidence type="ECO:0000259" key="1">
    <source>
        <dbReference type="Pfam" id="PF17517"/>
    </source>
</evidence>
<proteinExistence type="predicted"/>
<dbReference type="PANTHER" id="PTHR46534">
    <property type="entry name" value="IGGFC_BINDING DOMAIN-CONTAINING PROTEIN"/>
    <property type="match status" value="1"/>
</dbReference>
<name>A0A7M7PJI6_STRPU</name>
<evidence type="ECO:0000313" key="3">
    <source>
        <dbReference type="Proteomes" id="UP000007110"/>
    </source>
</evidence>
<dbReference type="AlphaFoldDB" id="A0A7M7PJI6"/>
<accession>A0A7M7PJI6</accession>
<evidence type="ECO:0000313" key="2">
    <source>
        <dbReference type="EnsemblMetazoa" id="XP_030851638"/>
    </source>
</evidence>
<dbReference type="Pfam" id="PF17517">
    <property type="entry name" value="IgGFc_binding"/>
    <property type="match status" value="1"/>
</dbReference>
<organism evidence="2 3">
    <name type="scientific">Strongylocentrotus purpuratus</name>
    <name type="common">Purple sea urchin</name>
    <dbReference type="NCBI Taxonomy" id="7668"/>
    <lineage>
        <taxon>Eukaryota</taxon>
        <taxon>Metazoa</taxon>
        <taxon>Echinodermata</taxon>
        <taxon>Eleutherozoa</taxon>
        <taxon>Echinozoa</taxon>
        <taxon>Echinoidea</taxon>
        <taxon>Euechinoidea</taxon>
        <taxon>Echinacea</taxon>
        <taxon>Camarodonta</taxon>
        <taxon>Echinidea</taxon>
        <taxon>Strongylocentrotidae</taxon>
        <taxon>Strongylocentrotus</taxon>
    </lineage>
</organism>
<dbReference type="RefSeq" id="XP_030851638.1">
    <property type="nucleotide sequence ID" value="XM_030995778.1"/>
</dbReference>
<dbReference type="OMA" id="ITTDCEY"/>
<dbReference type="InterPro" id="IPR035234">
    <property type="entry name" value="IgGFc-bd_N"/>
</dbReference>
<sequence length="300" mass="33257">MFNSGDVFRYSLGLFESIQLLPQFTGITGTRIITNAPIAVGAGAKCSNVPEGVKYCDHIAEQLAPFPSWGKKFLLSPFVSRGSGYVFQVVAGRDRTTVLYNDTVLRLNMGEFRTIDIPSQTMEFVSSDKPITVMQYPKGKTSDGTDNSDPSMIRVPPIEQYVLEATFPVYDFAGESTHIDSIHLELTAECKYLQNISIFKDFQPLSVTWMENYTMEILDGTMMCSQWAVVSGGSYLLRSQQMATTEGQAFYPRFRAVVYGTGSDESYLYRAASGDRPLTCTFNPIGTGPAEEHDCPSFTV</sequence>
<dbReference type="GeneID" id="105445613"/>
<dbReference type="EnsemblMetazoa" id="XM_030995778">
    <property type="protein sequence ID" value="XP_030851638"/>
    <property type="gene ID" value="LOC105445613"/>
</dbReference>
<dbReference type="KEGG" id="spu:105445613"/>
<keyword evidence="3" id="KW-1185">Reference proteome</keyword>
<reference evidence="3" key="1">
    <citation type="submission" date="2015-02" db="EMBL/GenBank/DDBJ databases">
        <title>Genome sequencing for Strongylocentrotus purpuratus.</title>
        <authorList>
            <person name="Murali S."/>
            <person name="Liu Y."/>
            <person name="Vee V."/>
            <person name="English A."/>
            <person name="Wang M."/>
            <person name="Skinner E."/>
            <person name="Han Y."/>
            <person name="Muzny D.M."/>
            <person name="Worley K.C."/>
            <person name="Gibbs R.A."/>
        </authorList>
    </citation>
    <scope>NUCLEOTIDE SEQUENCE</scope>
</reference>